<keyword evidence="2" id="KW-0521">NADP</keyword>
<reference evidence="6 7" key="1">
    <citation type="submission" date="2014-08" db="EMBL/GenBank/DDBJ databases">
        <title>Whole genome shotgun sequence of Rhizobium rubi NBRC 13261.</title>
        <authorList>
            <person name="Katano-Makiyama Y."/>
            <person name="Hosoyama A."/>
            <person name="Hashimoto M."/>
            <person name="Hosoyama Y."/>
            <person name="Noguchi M."/>
            <person name="Tsuchikane K."/>
            <person name="Uohara A."/>
            <person name="Ohji S."/>
            <person name="Ichikawa N."/>
            <person name="Kimura A."/>
            <person name="Yamazoe A."/>
            <person name="Fujita N."/>
        </authorList>
    </citation>
    <scope>NUCLEOTIDE SEQUENCE [LARGE SCALE GENOMIC DNA]</scope>
    <source>
        <strain evidence="6 7">NBRC 13261</strain>
    </source>
</reference>
<name>A0A081CRR3_9HYPH</name>
<dbReference type="EMBL" id="BBJU01000005">
    <property type="protein sequence ID" value="GAK69359.1"/>
    <property type="molecule type" value="Genomic_DNA"/>
</dbReference>
<evidence type="ECO:0000313" key="7">
    <source>
        <dbReference type="Proteomes" id="UP000028701"/>
    </source>
</evidence>
<evidence type="ECO:0000313" key="6">
    <source>
        <dbReference type="EMBL" id="GAK69359.1"/>
    </source>
</evidence>
<dbReference type="GO" id="GO:0008703">
    <property type="term" value="F:5-amino-6-(5-phosphoribosylamino)uracil reductase activity"/>
    <property type="evidence" value="ECO:0007669"/>
    <property type="project" value="InterPro"/>
</dbReference>
<gene>
    <name evidence="6" type="ORF">RRU01S_05_00010</name>
</gene>
<evidence type="ECO:0000256" key="2">
    <source>
        <dbReference type="ARBA" id="ARBA00022857"/>
    </source>
</evidence>
<feature type="region of interest" description="Disordered" evidence="4">
    <location>
        <begin position="1"/>
        <end position="40"/>
    </location>
</feature>
<dbReference type="SUPFAM" id="SSF53597">
    <property type="entry name" value="Dihydrofolate reductase-like"/>
    <property type="match status" value="1"/>
</dbReference>
<dbReference type="PANTHER" id="PTHR38011:SF7">
    <property type="entry name" value="2,5-DIAMINO-6-RIBOSYLAMINO-4(3H)-PYRIMIDINONE 5'-PHOSPHATE REDUCTASE"/>
    <property type="match status" value="1"/>
</dbReference>
<dbReference type="InterPro" id="IPR002734">
    <property type="entry name" value="RibDG_C"/>
</dbReference>
<dbReference type="InterPro" id="IPR050765">
    <property type="entry name" value="Riboflavin_Biosynth_HTPR"/>
</dbReference>
<dbReference type="InterPro" id="IPR024072">
    <property type="entry name" value="DHFR-like_dom_sf"/>
</dbReference>
<accession>A0A081CRR3</accession>
<dbReference type="GO" id="GO:0009231">
    <property type="term" value="P:riboflavin biosynthetic process"/>
    <property type="evidence" value="ECO:0007669"/>
    <property type="project" value="InterPro"/>
</dbReference>
<proteinExistence type="predicted"/>
<dbReference type="Pfam" id="PF01872">
    <property type="entry name" value="RibD_C"/>
    <property type="match status" value="1"/>
</dbReference>
<dbReference type="AlphaFoldDB" id="A0A081CRR3"/>
<evidence type="ECO:0000256" key="1">
    <source>
        <dbReference type="ARBA" id="ARBA00005104"/>
    </source>
</evidence>
<feature type="domain" description="Bacterial bifunctional deaminase-reductase C-terminal" evidence="5">
    <location>
        <begin position="35"/>
        <end position="131"/>
    </location>
</feature>
<keyword evidence="3" id="KW-0560">Oxidoreductase</keyword>
<dbReference type="Proteomes" id="UP000028701">
    <property type="component" value="Unassembled WGS sequence"/>
</dbReference>
<dbReference type="Gene3D" id="3.40.430.10">
    <property type="entry name" value="Dihydrofolate Reductase, subunit A"/>
    <property type="match status" value="1"/>
</dbReference>
<evidence type="ECO:0000259" key="5">
    <source>
        <dbReference type="Pfam" id="PF01872"/>
    </source>
</evidence>
<dbReference type="eggNOG" id="COG1985">
    <property type="taxonomic scope" value="Bacteria"/>
</dbReference>
<evidence type="ECO:0000256" key="3">
    <source>
        <dbReference type="ARBA" id="ARBA00023002"/>
    </source>
</evidence>
<organism evidence="6 7">
    <name type="scientific">Agrobacterium rubi TR3 = NBRC 13261</name>
    <dbReference type="NCBI Taxonomy" id="1368415"/>
    <lineage>
        <taxon>Bacteria</taxon>
        <taxon>Pseudomonadati</taxon>
        <taxon>Pseudomonadota</taxon>
        <taxon>Alphaproteobacteria</taxon>
        <taxon>Hyphomicrobiales</taxon>
        <taxon>Rhizobiaceae</taxon>
        <taxon>Rhizobium/Agrobacterium group</taxon>
        <taxon>Agrobacterium</taxon>
    </lineage>
</organism>
<protein>
    <recommendedName>
        <fullName evidence="5">Bacterial bifunctional deaminase-reductase C-terminal domain-containing protein</fullName>
    </recommendedName>
</protein>
<dbReference type="PANTHER" id="PTHR38011">
    <property type="entry name" value="DIHYDROFOLATE REDUCTASE FAMILY PROTEIN (AFU_ORTHOLOGUE AFUA_8G06820)"/>
    <property type="match status" value="1"/>
</dbReference>
<evidence type="ECO:0000256" key="4">
    <source>
        <dbReference type="SAM" id="MobiDB-lite"/>
    </source>
</evidence>
<comment type="caution">
    <text evidence="6">The sequence shown here is derived from an EMBL/GenBank/DDBJ whole genome shotgun (WGS) entry which is preliminary data.</text>
</comment>
<sequence length="138" mass="14769">MSSEASAQPISPPEGEMPGRTEGGSATHKQSELEATHKRQHLEASGVEILEVPDLATLLTILANRGMSELLVEGGAYVAKSFLEAGLVDRILLFESPVVIGAGGLESPLTRADIPEEFTFVGETAYGPDRCFEFERPL</sequence>
<comment type="pathway">
    <text evidence="1">Cofactor biosynthesis; riboflavin biosynthesis.</text>
</comment>